<gene>
    <name evidence="2" type="ORF">FOZ62_008702</name>
</gene>
<sequence>YLLARTPPPFLSPIPELLRVIGAIVALILAVGVAVTIMVGSLSWVTTLNCPFPAVPFAASENIDGLYCRVRVSYASEIQQQQDWSRIYGPYTASVANRDGQLGCTQEGSNKVNCLATLPCDFSVQLSGGNSCPSDAILWTEGG</sequence>
<accession>A0A7J6S7J7</accession>
<name>A0A7J6S7J7_PEROL</name>
<comment type="caution">
    <text evidence="2">The sequence shown here is derived from an EMBL/GenBank/DDBJ whole genome shotgun (WGS) entry which is preliminary data.</text>
</comment>
<keyword evidence="1" id="KW-0812">Transmembrane</keyword>
<dbReference type="EMBL" id="JABANM010016746">
    <property type="protein sequence ID" value="KAF4728939.1"/>
    <property type="molecule type" value="Genomic_DNA"/>
</dbReference>
<reference evidence="2 3" key="1">
    <citation type="submission" date="2020-04" db="EMBL/GenBank/DDBJ databases">
        <title>Perkinsus olseni comparative genomics.</title>
        <authorList>
            <person name="Bogema D.R."/>
        </authorList>
    </citation>
    <scope>NUCLEOTIDE SEQUENCE [LARGE SCALE GENOMIC DNA]</scope>
    <source>
        <strain evidence="2">ATCC PRA-205</strain>
    </source>
</reference>
<keyword evidence="1" id="KW-0472">Membrane</keyword>
<dbReference type="Proteomes" id="UP000574390">
    <property type="component" value="Unassembled WGS sequence"/>
</dbReference>
<feature type="non-terminal residue" evidence="2">
    <location>
        <position position="143"/>
    </location>
</feature>
<feature type="transmembrane region" description="Helical" evidence="1">
    <location>
        <begin position="20"/>
        <end position="45"/>
    </location>
</feature>
<protein>
    <submittedName>
        <fullName evidence="2">Uncharacterized protein</fullName>
    </submittedName>
</protein>
<evidence type="ECO:0000313" key="3">
    <source>
        <dbReference type="Proteomes" id="UP000574390"/>
    </source>
</evidence>
<evidence type="ECO:0000256" key="1">
    <source>
        <dbReference type="SAM" id="Phobius"/>
    </source>
</evidence>
<organism evidence="2 3">
    <name type="scientific">Perkinsus olseni</name>
    <name type="common">Perkinsus atlanticus</name>
    <dbReference type="NCBI Taxonomy" id="32597"/>
    <lineage>
        <taxon>Eukaryota</taxon>
        <taxon>Sar</taxon>
        <taxon>Alveolata</taxon>
        <taxon>Perkinsozoa</taxon>
        <taxon>Perkinsea</taxon>
        <taxon>Perkinsida</taxon>
        <taxon>Perkinsidae</taxon>
        <taxon>Perkinsus</taxon>
    </lineage>
</organism>
<proteinExistence type="predicted"/>
<keyword evidence="1" id="KW-1133">Transmembrane helix</keyword>
<dbReference type="AlphaFoldDB" id="A0A7J6S7J7"/>
<evidence type="ECO:0000313" key="2">
    <source>
        <dbReference type="EMBL" id="KAF4728939.1"/>
    </source>
</evidence>
<feature type="non-terminal residue" evidence="2">
    <location>
        <position position="1"/>
    </location>
</feature>